<comment type="similarity">
    <text evidence="2">Belongs to the cytochrome P450 family.</text>
</comment>
<evidence type="ECO:0000256" key="4">
    <source>
        <dbReference type="ARBA" id="ARBA00022723"/>
    </source>
</evidence>
<accession>A0ABD2Z345</accession>
<dbReference type="GO" id="GO:0016491">
    <property type="term" value="F:oxidoreductase activity"/>
    <property type="evidence" value="ECO:0007669"/>
    <property type="project" value="UniProtKB-KW"/>
</dbReference>
<protein>
    <submittedName>
        <fullName evidence="7">Uncharacterized protein</fullName>
    </submittedName>
</protein>
<feature type="non-terminal residue" evidence="7">
    <location>
        <position position="1"/>
    </location>
</feature>
<organism evidence="7 8">
    <name type="scientific">Cinchona calisaya</name>
    <dbReference type="NCBI Taxonomy" id="153742"/>
    <lineage>
        <taxon>Eukaryota</taxon>
        <taxon>Viridiplantae</taxon>
        <taxon>Streptophyta</taxon>
        <taxon>Embryophyta</taxon>
        <taxon>Tracheophyta</taxon>
        <taxon>Spermatophyta</taxon>
        <taxon>Magnoliopsida</taxon>
        <taxon>eudicotyledons</taxon>
        <taxon>Gunneridae</taxon>
        <taxon>Pentapetalae</taxon>
        <taxon>asterids</taxon>
        <taxon>lamiids</taxon>
        <taxon>Gentianales</taxon>
        <taxon>Rubiaceae</taxon>
        <taxon>Cinchonoideae</taxon>
        <taxon>Cinchoneae</taxon>
        <taxon>Cinchona</taxon>
    </lineage>
</organism>
<dbReference type="InterPro" id="IPR001128">
    <property type="entry name" value="Cyt_P450"/>
</dbReference>
<keyword evidence="5" id="KW-0560">Oxidoreductase</keyword>
<dbReference type="AlphaFoldDB" id="A0ABD2Z345"/>
<keyword evidence="8" id="KW-1185">Reference proteome</keyword>
<name>A0ABD2Z345_9GENT</name>
<sequence length="220" mass="24517">HNSTSKTFPNLPPSPPKLPIVGNLHQLGSMPQRSLQSLAKKYGSLMLLRLGSKQVLVVTSTDAAEEILETHDLIFASRPKASFAGRHLYDFKDITFSPYGEYWRQVRGICVLHLLSNKRVQSFQSVREEEIALVLEKIRESCASSSAIRIDEVLATFTNNVVSRAAIGKRYSGEEGGAKIKEIFQEFTMLLGGFYVGDYIPWLAWINHINGSGKEGQESC</sequence>
<evidence type="ECO:0000313" key="8">
    <source>
        <dbReference type="Proteomes" id="UP001630127"/>
    </source>
</evidence>
<dbReference type="Gene3D" id="1.10.630.10">
    <property type="entry name" value="Cytochrome P450"/>
    <property type="match status" value="1"/>
</dbReference>
<evidence type="ECO:0000313" key="7">
    <source>
        <dbReference type="EMBL" id="KAL3512755.1"/>
    </source>
</evidence>
<dbReference type="Proteomes" id="UP001630127">
    <property type="component" value="Unassembled WGS sequence"/>
</dbReference>
<dbReference type="GO" id="GO:0046872">
    <property type="term" value="F:metal ion binding"/>
    <property type="evidence" value="ECO:0007669"/>
    <property type="project" value="UniProtKB-KW"/>
</dbReference>
<dbReference type="SUPFAM" id="SSF48264">
    <property type="entry name" value="Cytochrome P450"/>
    <property type="match status" value="1"/>
</dbReference>
<keyword evidence="4" id="KW-0479">Metal-binding</keyword>
<dbReference type="PRINTS" id="PR00463">
    <property type="entry name" value="EP450I"/>
</dbReference>
<evidence type="ECO:0000256" key="5">
    <source>
        <dbReference type="ARBA" id="ARBA00023002"/>
    </source>
</evidence>
<reference evidence="7 8" key="1">
    <citation type="submission" date="2024-11" db="EMBL/GenBank/DDBJ databases">
        <title>A near-complete genome assembly of Cinchona calisaya.</title>
        <authorList>
            <person name="Lian D.C."/>
            <person name="Zhao X.W."/>
            <person name="Wei L."/>
        </authorList>
    </citation>
    <scope>NUCLEOTIDE SEQUENCE [LARGE SCALE GENOMIC DNA]</scope>
    <source>
        <tissue evidence="7">Nenye</tissue>
    </source>
</reference>
<gene>
    <name evidence="7" type="ORF">ACH5RR_025472</name>
</gene>
<keyword evidence="6" id="KW-0408">Iron</keyword>
<dbReference type="Pfam" id="PF00067">
    <property type="entry name" value="p450"/>
    <property type="match status" value="1"/>
</dbReference>
<dbReference type="InterPro" id="IPR036396">
    <property type="entry name" value="Cyt_P450_sf"/>
</dbReference>
<keyword evidence="3" id="KW-0349">Heme</keyword>
<dbReference type="InterPro" id="IPR002401">
    <property type="entry name" value="Cyt_P450_E_grp-I"/>
</dbReference>
<dbReference type="PANTHER" id="PTHR47955">
    <property type="entry name" value="CYTOCHROME P450 FAMILY 71 PROTEIN"/>
    <property type="match status" value="1"/>
</dbReference>
<dbReference type="EMBL" id="JBJUIK010000011">
    <property type="protein sequence ID" value="KAL3512755.1"/>
    <property type="molecule type" value="Genomic_DNA"/>
</dbReference>
<evidence type="ECO:0000256" key="6">
    <source>
        <dbReference type="ARBA" id="ARBA00023004"/>
    </source>
</evidence>
<evidence type="ECO:0000256" key="1">
    <source>
        <dbReference type="ARBA" id="ARBA00001971"/>
    </source>
</evidence>
<comment type="cofactor">
    <cofactor evidence="1">
        <name>heme</name>
        <dbReference type="ChEBI" id="CHEBI:30413"/>
    </cofactor>
</comment>
<comment type="caution">
    <text evidence="7">The sequence shown here is derived from an EMBL/GenBank/DDBJ whole genome shotgun (WGS) entry which is preliminary data.</text>
</comment>
<evidence type="ECO:0000256" key="2">
    <source>
        <dbReference type="ARBA" id="ARBA00010617"/>
    </source>
</evidence>
<evidence type="ECO:0000256" key="3">
    <source>
        <dbReference type="ARBA" id="ARBA00022617"/>
    </source>
</evidence>
<dbReference type="PANTHER" id="PTHR47955:SF15">
    <property type="entry name" value="CYTOCHROME P450 71A2-LIKE"/>
    <property type="match status" value="1"/>
</dbReference>
<proteinExistence type="inferred from homology"/>